<protein>
    <recommendedName>
        <fullName evidence="1">FCH domain-containing protein</fullName>
    </recommendedName>
</protein>
<name>A0A8J2P660_9HEXA</name>
<feature type="non-terminal residue" evidence="2">
    <location>
        <position position="1"/>
    </location>
</feature>
<gene>
    <name evidence="2" type="ORF">AFUS01_LOCUS21830</name>
</gene>
<feature type="domain" description="FCH" evidence="1">
    <location>
        <begin position="27"/>
        <end position="63"/>
    </location>
</feature>
<dbReference type="Proteomes" id="UP000708208">
    <property type="component" value="Unassembled WGS sequence"/>
</dbReference>
<comment type="caution">
    <text evidence="2">The sequence shown here is derived from an EMBL/GenBank/DDBJ whole genome shotgun (WGS) entry which is preliminary data.</text>
</comment>
<sequence length="63" mass="7363">MFTELFPPKFCLSKYIMPSAPDLLLDQYENVSLHTQKGIDFLERYGSFLRDRASIEVDYATKL</sequence>
<proteinExistence type="predicted"/>
<reference evidence="2" key="1">
    <citation type="submission" date="2021-06" db="EMBL/GenBank/DDBJ databases">
        <authorList>
            <person name="Hodson N. C."/>
            <person name="Mongue J. A."/>
            <person name="Jaron S. K."/>
        </authorList>
    </citation>
    <scope>NUCLEOTIDE SEQUENCE</scope>
</reference>
<dbReference type="AlphaFoldDB" id="A0A8J2P660"/>
<dbReference type="Pfam" id="PF00611">
    <property type="entry name" value="FCH"/>
    <property type="match status" value="1"/>
</dbReference>
<evidence type="ECO:0000313" key="2">
    <source>
        <dbReference type="EMBL" id="CAG7733385.1"/>
    </source>
</evidence>
<dbReference type="EMBL" id="CAJVCH010248095">
    <property type="protein sequence ID" value="CAG7733385.1"/>
    <property type="molecule type" value="Genomic_DNA"/>
</dbReference>
<evidence type="ECO:0000313" key="3">
    <source>
        <dbReference type="Proteomes" id="UP000708208"/>
    </source>
</evidence>
<dbReference type="InterPro" id="IPR001060">
    <property type="entry name" value="FCH_dom"/>
</dbReference>
<organism evidence="2 3">
    <name type="scientific">Allacma fusca</name>
    <dbReference type="NCBI Taxonomy" id="39272"/>
    <lineage>
        <taxon>Eukaryota</taxon>
        <taxon>Metazoa</taxon>
        <taxon>Ecdysozoa</taxon>
        <taxon>Arthropoda</taxon>
        <taxon>Hexapoda</taxon>
        <taxon>Collembola</taxon>
        <taxon>Symphypleona</taxon>
        <taxon>Sminthuridae</taxon>
        <taxon>Allacma</taxon>
    </lineage>
</organism>
<accession>A0A8J2P660</accession>
<keyword evidence="3" id="KW-1185">Reference proteome</keyword>
<dbReference type="OrthoDB" id="8783038at2759"/>
<evidence type="ECO:0000259" key="1">
    <source>
        <dbReference type="Pfam" id="PF00611"/>
    </source>
</evidence>